<feature type="compositionally biased region" description="Basic and acidic residues" evidence="1">
    <location>
        <begin position="141"/>
        <end position="151"/>
    </location>
</feature>
<dbReference type="EMBL" id="FQ790300">
    <property type="protein sequence ID" value="CCD48956.1"/>
    <property type="molecule type" value="Genomic_DNA"/>
</dbReference>
<feature type="compositionally biased region" description="Acidic residues" evidence="1">
    <location>
        <begin position="152"/>
        <end position="162"/>
    </location>
</feature>
<evidence type="ECO:0000256" key="1">
    <source>
        <dbReference type="SAM" id="MobiDB-lite"/>
    </source>
</evidence>
<feature type="compositionally biased region" description="Polar residues" evidence="1">
    <location>
        <begin position="22"/>
        <end position="51"/>
    </location>
</feature>
<proteinExistence type="predicted"/>
<gene>
    <name evidence="2" type="ORF">BofuT4_P028320.1</name>
</gene>
<organism evidence="2 3">
    <name type="scientific">Botryotinia fuckeliana (strain T4)</name>
    <name type="common">Noble rot fungus</name>
    <name type="synonym">Botrytis cinerea</name>
    <dbReference type="NCBI Taxonomy" id="999810"/>
    <lineage>
        <taxon>Eukaryota</taxon>
        <taxon>Fungi</taxon>
        <taxon>Dikarya</taxon>
        <taxon>Ascomycota</taxon>
        <taxon>Pezizomycotina</taxon>
        <taxon>Leotiomycetes</taxon>
        <taxon>Helotiales</taxon>
        <taxon>Sclerotiniaceae</taxon>
        <taxon>Botrytis</taxon>
    </lineage>
</organism>
<dbReference type="OrthoDB" id="3559809at2759"/>
<protein>
    <submittedName>
        <fullName evidence="2">Uncharacterized protein</fullName>
    </submittedName>
</protein>
<evidence type="ECO:0000313" key="3">
    <source>
        <dbReference type="Proteomes" id="UP000008177"/>
    </source>
</evidence>
<dbReference type="InParanoid" id="G2Y9T9"/>
<dbReference type="Proteomes" id="UP000008177">
    <property type="component" value="Unplaced contigs"/>
</dbReference>
<dbReference type="STRING" id="999810.G2Y9T9"/>
<reference evidence="3" key="1">
    <citation type="journal article" date="2011" name="PLoS Genet.">
        <title>Genomic analysis of the necrotrophic fungal pathogens Sclerotinia sclerotiorum and Botrytis cinerea.</title>
        <authorList>
            <person name="Amselem J."/>
            <person name="Cuomo C.A."/>
            <person name="van Kan J.A."/>
            <person name="Viaud M."/>
            <person name="Benito E.P."/>
            <person name="Couloux A."/>
            <person name="Coutinho P.M."/>
            <person name="de Vries R.P."/>
            <person name="Dyer P.S."/>
            <person name="Fillinger S."/>
            <person name="Fournier E."/>
            <person name="Gout L."/>
            <person name="Hahn M."/>
            <person name="Kohn L."/>
            <person name="Lapalu N."/>
            <person name="Plummer K.M."/>
            <person name="Pradier J.M."/>
            <person name="Quevillon E."/>
            <person name="Sharon A."/>
            <person name="Simon A."/>
            <person name="ten Have A."/>
            <person name="Tudzynski B."/>
            <person name="Tudzynski P."/>
            <person name="Wincker P."/>
            <person name="Andrew M."/>
            <person name="Anthouard V."/>
            <person name="Beever R.E."/>
            <person name="Beffa R."/>
            <person name="Benoit I."/>
            <person name="Bouzid O."/>
            <person name="Brault B."/>
            <person name="Chen Z."/>
            <person name="Choquer M."/>
            <person name="Collemare J."/>
            <person name="Cotton P."/>
            <person name="Danchin E.G."/>
            <person name="Da Silva C."/>
            <person name="Gautier A."/>
            <person name="Giraud C."/>
            <person name="Giraud T."/>
            <person name="Gonzalez C."/>
            <person name="Grossetete S."/>
            <person name="Guldener U."/>
            <person name="Henrissat B."/>
            <person name="Howlett B.J."/>
            <person name="Kodira C."/>
            <person name="Kretschmer M."/>
            <person name="Lappartient A."/>
            <person name="Leroch M."/>
            <person name="Levis C."/>
            <person name="Mauceli E."/>
            <person name="Neuveglise C."/>
            <person name="Oeser B."/>
            <person name="Pearson M."/>
            <person name="Poulain J."/>
            <person name="Poussereau N."/>
            <person name="Quesneville H."/>
            <person name="Rascle C."/>
            <person name="Schumacher J."/>
            <person name="Segurens B."/>
            <person name="Sexton A."/>
            <person name="Silva E."/>
            <person name="Sirven C."/>
            <person name="Soanes D.M."/>
            <person name="Talbot N.J."/>
            <person name="Templeton M."/>
            <person name="Yandava C."/>
            <person name="Yarden O."/>
            <person name="Zeng Q."/>
            <person name="Rollins J.A."/>
            <person name="Lebrun M.H."/>
            <person name="Dickman M."/>
        </authorList>
    </citation>
    <scope>NUCLEOTIDE SEQUENCE [LARGE SCALE GENOMIC DNA]</scope>
    <source>
        <strain evidence="3">T4</strain>
    </source>
</reference>
<sequence length="190" mass="20299">MTAVAVQHGAPRQQHNLHRSNPAPNLNTPSGQQPQPQNHTFATAPNSQQLPHSGPAMNGMNGTLGTMNSRHTVSNDPIQPANGVEAGSAYAPANLDRSNSTSQNGSSTRPTTSAGATAESSQDDSEPDRIRRRPAALLQRSKSDYGPRGDDTNVDMEEDIQDWGERHGFGTNYASEEYVSQLANPDNPST</sequence>
<feature type="compositionally biased region" description="Polar residues" evidence="1">
    <location>
        <begin position="96"/>
        <end position="120"/>
    </location>
</feature>
<evidence type="ECO:0000313" key="2">
    <source>
        <dbReference type="EMBL" id="CCD48956.1"/>
    </source>
</evidence>
<accession>G2Y9T9</accession>
<dbReference type="AlphaFoldDB" id="G2Y9T9"/>
<dbReference type="HOGENOM" id="CLU_1427780_0_0_1"/>
<name>G2Y9T9_BOTF4</name>
<feature type="compositionally biased region" description="Polar residues" evidence="1">
    <location>
        <begin position="181"/>
        <end position="190"/>
    </location>
</feature>
<feature type="region of interest" description="Disordered" evidence="1">
    <location>
        <begin position="1"/>
        <end position="190"/>
    </location>
</feature>
<feature type="compositionally biased region" description="Polar residues" evidence="1">
    <location>
        <begin position="60"/>
        <end position="77"/>
    </location>
</feature>